<evidence type="ECO:0000313" key="3">
    <source>
        <dbReference type="Proteomes" id="UP000474640"/>
    </source>
</evidence>
<feature type="compositionally biased region" description="Polar residues" evidence="1">
    <location>
        <begin position="111"/>
        <end position="130"/>
    </location>
</feature>
<protein>
    <submittedName>
        <fullName evidence="2">Uncharacterized protein</fullName>
    </submittedName>
</protein>
<accession>A0A7C8R5K8</accession>
<feature type="compositionally biased region" description="Acidic residues" evidence="1">
    <location>
        <begin position="833"/>
        <end position="847"/>
    </location>
</feature>
<evidence type="ECO:0000313" key="2">
    <source>
        <dbReference type="EMBL" id="KAF3273446.1"/>
    </source>
</evidence>
<comment type="caution">
    <text evidence="2">The sequence shown here is derived from an EMBL/GenBank/DDBJ whole genome shotgun (WGS) entry which is preliminary data.</text>
</comment>
<organism evidence="2 3">
    <name type="scientific">Orbilia oligospora</name>
    <name type="common">Nematode-trapping fungus</name>
    <name type="synonym">Arthrobotrys oligospora</name>
    <dbReference type="NCBI Taxonomy" id="2813651"/>
    <lineage>
        <taxon>Eukaryota</taxon>
        <taxon>Fungi</taxon>
        <taxon>Dikarya</taxon>
        <taxon>Ascomycota</taxon>
        <taxon>Pezizomycotina</taxon>
        <taxon>Orbiliomycetes</taxon>
        <taxon>Orbiliales</taxon>
        <taxon>Orbiliaceae</taxon>
        <taxon>Orbilia</taxon>
    </lineage>
</organism>
<dbReference type="EMBL" id="JAABOJ010000053">
    <property type="protein sequence ID" value="KAF3273446.1"/>
    <property type="molecule type" value="Genomic_DNA"/>
</dbReference>
<feature type="compositionally biased region" description="Basic and acidic residues" evidence="1">
    <location>
        <begin position="192"/>
        <end position="217"/>
    </location>
</feature>
<feature type="region of interest" description="Disordered" evidence="1">
    <location>
        <begin position="828"/>
        <end position="864"/>
    </location>
</feature>
<dbReference type="AlphaFoldDB" id="A0A7C8R5K8"/>
<feature type="compositionally biased region" description="Basic and acidic residues" evidence="1">
    <location>
        <begin position="224"/>
        <end position="286"/>
    </location>
</feature>
<feature type="region of interest" description="Disordered" evidence="1">
    <location>
        <begin position="63"/>
        <end position="497"/>
    </location>
</feature>
<sequence>MRGGTNPSACALASPLLYHIELHEKRKREKEEQAYRIIPHLKLSFWDPSPIRFRDSAACSSINELTAAPPEPEPEPTPPVAPRRRPEMPPKKGKNKKRNSVVQIPKENGDADSSLNSPVVETPMTENQEFITPADRFDNPLDKPLANGAATTDSIDKGAMAKAEGEEAAAAWGLDDDKGKGIVGEPDAIPDTAEKLENGSADHKPAEVNGDGHKGEDATVEEANVEKPKDEEPDAEGPKDGEPESKEPEADAEDPKIEEPESKIEDPKDDIPDTKTEDPSEEERKLAPPVDLDVPDTADTKEYIPEEPVVKKAEEPVADEHAPSKSLADELAAVEAAGEEEEEESPVGKATVEESEAEKPTSEEVSTENPAGEEPTEPASTEEKTEVPAPEESATAVKEVTADATAPVEDVPEAKAEEPEAVQDAPALETTAMETAPEGDTVLEEKTTTEAQTVPEVEATTETEAAPEPTAEPAPEEPVVQKRPIMEPPKPTTLASLTSTDRDFTSTRYQSTTSPQFLNKPHQAANHSLDLDDRNMQSSVNNWYKKIFSFADSLNWRPGWDHLEEFDHLVKSTEAALSQISLLPAQEWWAEKPKDISIDWDNIDEAGAKYEEFWEWKSKIALSGILANFACREIFGKTVFGLDDKMTRKLGLAMSVFTTDFGDDITATKFRHMTLKLLQESRSFGSSSRKQLVKLSQELANVLSPLTPFFPVKEPQTDEEKQQQAHYTPLTLVLYEKVLLATHTLHDTIQKDYKYYALFHPVPGVEFDETTMEESTFQGIGAGRGAVSFVARPGLARLGLPRGGEPEDIIIVHKALVVREDALEEGLKHFDPSIDETAPEPPAEEPSTDVAPAETVPAEEVKVE</sequence>
<dbReference type="Proteomes" id="UP000474640">
    <property type="component" value="Unassembled WGS sequence"/>
</dbReference>
<feature type="compositionally biased region" description="Pro residues" evidence="1">
    <location>
        <begin position="69"/>
        <end position="81"/>
    </location>
</feature>
<feature type="compositionally biased region" description="Basic and acidic residues" evidence="1">
    <location>
        <begin position="298"/>
        <end position="323"/>
    </location>
</feature>
<feature type="compositionally biased region" description="Low complexity" evidence="1">
    <location>
        <begin position="449"/>
        <end position="473"/>
    </location>
</feature>
<gene>
    <name evidence="2" type="ORF">TWF970_009104</name>
</gene>
<proteinExistence type="predicted"/>
<name>A0A7C8R5K8_ORBOL</name>
<evidence type="ECO:0000256" key="1">
    <source>
        <dbReference type="SAM" id="MobiDB-lite"/>
    </source>
</evidence>
<reference evidence="2 3" key="1">
    <citation type="submission" date="2020-01" db="EMBL/GenBank/DDBJ databases">
        <authorList>
            <person name="Palmer J.M."/>
        </authorList>
    </citation>
    <scope>NUCLEOTIDE SEQUENCE [LARGE SCALE GENOMIC DNA]</scope>
    <source>
        <strain evidence="2 3">TWF970</strain>
    </source>
</reference>
<dbReference type="OrthoDB" id="5401403at2759"/>